<proteinExistence type="predicted"/>
<accession>A0ACD0P665</accession>
<evidence type="ECO:0000313" key="1">
    <source>
        <dbReference type="EMBL" id="PWN53575.1"/>
    </source>
</evidence>
<keyword evidence="2" id="KW-1185">Reference proteome</keyword>
<dbReference type="Proteomes" id="UP000245626">
    <property type="component" value="Unassembled WGS sequence"/>
</dbReference>
<evidence type="ECO:0000313" key="2">
    <source>
        <dbReference type="Proteomes" id="UP000245626"/>
    </source>
</evidence>
<organism evidence="1 2">
    <name type="scientific">Violaceomyces palustris</name>
    <dbReference type="NCBI Taxonomy" id="1673888"/>
    <lineage>
        <taxon>Eukaryota</taxon>
        <taxon>Fungi</taxon>
        <taxon>Dikarya</taxon>
        <taxon>Basidiomycota</taxon>
        <taxon>Ustilaginomycotina</taxon>
        <taxon>Ustilaginomycetes</taxon>
        <taxon>Violaceomycetales</taxon>
        <taxon>Violaceomycetaceae</taxon>
        <taxon>Violaceomyces</taxon>
    </lineage>
</organism>
<sequence length="69" mass="8030">MDPYSLTKGLRMKMLMIWDSDSLCYKKCKEFLMSCDYSLCDCRVHSPPRLPNSVFPSHIQDVEGQQNVL</sequence>
<reference evidence="1 2" key="1">
    <citation type="journal article" date="2018" name="Mol. Biol. Evol.">
        <title>Broad Genomic Sampling Reveals a Smut Pathogenic Ancestry of the Fungal Clade Ustilaginomycotina.</title>
        <authorList>
            <person name="Kijpornyongpan T."/>
            <person name="Mondo S.J."/>
            <person name="Barry K."/>
            <person name="Sandor L."/>
            <person name="Lee J."/>
            <person name="Lipzen A."/>
            <person name="Pangilinan J."/>
            <person name="LaButti K."/>
            <person name="Hainaut M."/>
            <person name="Henrissat B."/>
            <person name="Grigoriev I.V."/>
            <person name="Spatafora J.W."/>
            <person name="Aime M.C."/>
        </authorList>
    </citation>
    <scope>NUCLEOTIDE SEQUENCE [LARGE SCALE GENOMIC DNA]</scope>
    <source>
        <strain evidence="1 2">SA 807</strain>
    </source>
</reference>
<name>A0ACD0P665_9BASI</name>
<gene>
    <name evidence="1" type="ORF">IE53DRAFT_145176</name>
</gene>
<dbReference type="EMBL" id="KZ819719">
    <property type="protein sequence ID" value="PWN53575.1"/>
    <property type="molecule type" value="Genomic_DNA"/>
</dbReference>
<protein>
    <submittedName>
        <fullName evidence="1">Uncharacterized protein</fullName>
    </submittedName>
</protein>